<dbReference type="EMBL" id="JBFBVU010000003">
    <property type="protein sequence ID" value="MEV8465845.1"/>
    <property type="molecule type" value="Genomic_DNA"/>
</dbReference>
<name>A0ABV3L2T5_9RHOB</name>
<proteinExistence type="predicted"/>
<reference evidence="1 2" key="1">
    <citation type="submission" date="2024-07" db="EMBL/GenBank/DDBJ databases">
        <authorList>
            <person name="Kang M."/>
        </authorList>
    </citation>
    <scope>NUCLEOTIDE SEQUENCE [LARGE SCALE GENOMIC DNA]</scope>
    <source>
        <strain evidence="1 2">DFM31</strain>
    </source>
</reference>
<dbReference type="InterPro" id="IPR029021">
    <property type="entry name" value="Prot-tyrosine_phosphatase-like"/>
</dbReference>
<dbReference type="InterPro" id="IPR026893">
    <property type="entry name" value="Tyr/Ser_Pase_IphP-type"/>
</dbReference>
<protein>
    <submittedName>
        <fullName evidence="1">Tyrosine-protein phosphatase</fullName>
    </submittedName>
</protein>
<dbReference type="SUPFAM" id="SSF52799">
    <property type="entry name" value="(Phosphotyrosine protein) phosphatases II"/>
    <property type="match status" value="1"/>
</dbReference>
<evidence type="ECO:0000313" key="2">
    <source>
        <dbReference type="Proteomes" id="UP001553161"/>
    </source>
</evidence>
<sequence length="229" mass="26535">MTNSLKSKFQKVERALRDRYGRDISTPKARRHAWWHFQLLDHAFLRTLWWNLEEIAPGVWRSNQPSPKRLNIYKKRGIVSVINLRGRNRQSPFLFEQEACAKLGLTLHNITLSARKLAPRDDILALLELFRTVECPFVMHCKSGSDRAGFASALYLAVIEGRPVAEARRQLHWKYLHLSSTDTGILDHVFDVYEAEAAQTPIELEDWLRTRYDHKALTASWKASRGEDG</sequence>
<dbReference type="RefSeq" id="WP_366191607.1">
    <property type="nucleotide sequence ID" value="NZ_JBFBVU010000003.1"/>
</dbReference>
<dbReference type="Proteomes" id="UP001553161">
    <property type="component" value="Unassembled WGS sequence"/>
</dbReference>
<gene>
    <name evidence="1" type="ORF">AB0T83_03505</name>
</gene>
<comment type="caution">
    <text evidence="1">The sequence shown here is derived from an EMBL/GenBank/DDBJ whole genome shotgun (WGS) entry which is preliminary data.</text>
</comment>
<organism evidence="1 2">
    <name type="scientific">Meridianimarinicoccus marinus</name>
    <dbReference type="NCBI Taxonomy" id="3231483"/>
    <lineage>
        <taxon>Bacteria</taxon>
        <taxon>Pseudomonadati</taxon>
        <taxon>Pseudomonadota</taxon>
        <taxon>Alphaproteobacteria</taxon>
        <taxon>Rhodobacterales</taxon>
        <taxon>Paracoccaceae</taxon>
        <taxon>Meridianimarinicoccus</taxon>
    </lineage>
</organism>
<evidence type="ECO:0000313" key="1">
    <source>
        <dbReference type="EMBL" id="MEV8465845.1"/>
    </source>
</evidence>
<dbReference type="Pfam" id="PF13350">
    <property type="entry name" value="Y_phosphatase3"/>
    <property type="match status" value="1"/>
</dbReference>
<dbReference type="Gene3D" id="3.90.190.10">
    <property type="entry name" value="Protein tyrosine phosphatase superfamily"/>
    <property type="match status" value="1"/>
</dbReference>
<keyword evidence="2" id="KW-1185">Reference proteome</keyword>
<accession>A0ABV3L2T5</accession>